<keyword evidence="9" id="KW-0072">Autophagy</keyword>
<evidence type="ECO:0000256" key="12">
    <source>
        <dbReference type="SAM" id="MobiDB-lite"/>
    </source>
</evidence>
<accession>A0AAD7I706</accession>
<evidence type="ECO:0000259" key="13">
    <source>
        <dbReference type="Pfam" id="PF03416"/>
    </source>
</evidence>
<feature type="compositionally biased region" description="Acidic residues" evidence="12">
    <location>
        <begin position="444"/>
        <end position="458"/>
    </location>
</feature>
<keyword evidence="5 11" id="KW-0645">Protease</keyword>
<name>A0AAD7I706_9AGAR</name>
<feature type="compositionally biased region" description="Low complexity" evidence="12">
    <location>
        <begin position="122"/>
        <end position="155"/>
    </location>
</feature>
<organism evidence="14 15">
    <name type="scientific">Mycena metata</name>
    <dbReference type="NCBI Taxonomy" id="1033252"/>
    <lineage>
        <taxon>Eukaryota</taxon>
        <taxon>Fungi</taxon>
        <taxon>Dikarya</taxon>
        <taxon>Basidiomycota</taxon>
        <taxon>Agaricomycotina</taxon>
        <taxon>Agaricomycetes</taxon>
        <taxon>Agaricomycetidae</taxon>
        <taxon>Agaricales</taxon>
        <taxon>Marasmiineae</taxon>
        <taxon>Mycenaceae</taxon>
        <taxon>Mycena</taxon>
    </lineage>
</organism>
<keyword evidence="8" id="KW-0653">Protein transport</keyword>
<evidence type="ECO:0000256" key="10">
    <source>
        <dbReference type="ARBA" id="ARBA00029362"/>
    </source>
</evidence>
<comment type="function">
    <text evidence="11">Required for selective autophagic degradation of the nucleus (nucleophagy) as well as for mitophagy which contributes to regulate mitochondrial quantity and quality by eliminating the mitochondria to a basal level to fulfill cellular energy requirements and preventing excess ROS production.</text>
</comment>
<evidence type="ECO:0000256" key="3">
    <source>
        <dbReference type="ARBA" id="ARBA00022448"/>
    </source>
</evidence>
<reference evidence="14" key="1">
    <citation type="submission" date="2023-03" db="EMBL/GenBank/DDBJ databases">
        <title>Massive genome expansion in bonnet fungi (Mycena s.s.) driven by repeated elements and novel gene families across ecological guilds.</title>
        <authorList>
            <consortium name="Lawrence Berkeley National Laboratory"/>
            <person name="Harder C.B."/>
            <person name="Miyauchi S."/>
            <person name="Viragh M."/>
            <person name="Kuo A."/>
            <person name="Thoen E."/>
            <person name="Andreopoulos B."/>
            <person name="Lu D."/>
            <person name="Skrede I."/>
            <person name="Drula E."/>
            <person name="Henrissat B."/>
            <person name="Morin E."/>
            <person name="Kohler A."/>
            <person name="Barry K."/>
            <person name="LaButti K."/>
            <person name="Morin E."/>
            <person name="Salamov A."/>
            <person name="Lipzen A."/>
            <person name="Mereny Z."/>
            <person name="Hegedus B."/>
            <person name="Baldrian P."/>
            <person name="Stursova M."/>
            <person name="Weitz H."/>
            <person name="Taylor A."/>
            <person name="Grigoriev I.V."/>
            <person name="Nagy L.G."/>
            <person name="Martin F."/>
            <person name="Kauserud H."/>
        </authorList>
    </citation>
    <scope>NUCLEOTIDE SEQUENCE</scope>
    <source>
        <strain evidence="14">CBHHK182m</strain>
    </source>
</reference>
<dbReference type="EC" id="3.4.22.-" evidence="11"/>
<dbReference type="GO" id="GO:0019786">
    <property type="term" value="F:protein-phosphatidylethanolamide deconjugating activity"/>
    <property type="evidence" value="ECO:0007669"/>
    <property type="project" value="InterPro"/>
</dbReference>
<evidence type="ECO:0000256" key="4">
    <source>
        <dbReference type="ARBA" id="ARBA00022490"/>
    </source>
</evidence>
<comment type="subcellular location">
    <subcellularLocation>
        <location evidence="11">Nucleus</location>
    </subcellularLocation>
    <subcellularLocation>
        <location evidence="11">Cytoplasm</location>
    </subcellularLocation>
    <subcellularLocation>
        <location evidence="1">Preautophagosomal structure</location>
    </subcellularLocation>
</comment>
<dbReference type="PANTHER" id="PTHR22624">
    <property type="entry name" value="CYSTEINE PROTEASE ATG4"/>
    <property type="match status" value="1"/>
</dbReference>
<evidence type="ECO:0000256" key="6">
    <source>
        <dbReference type="ARBA" id="ARBA00022801"/>
    </source>
</evidence>
<keyword evidence="11" id="KW-0539">Nucleus</keyword>
<dbReference type="GO" id="GO:0035973">
    <property type="term" value="P:aggrephagy"/>
    <property type="evidence" value="ECO:0007669"/>
    <property type="project" value="TreeGrafter"/>
</dbReference>
<keyword evidence="6 11" id="KW-0378">Hydrolase</keyword>
<keyword evidence="15" id="KW-1185">Reference proteome</keyword>
<feature type="compositionally biased region" description="Basic and acidic residues" evidence="12">
    <location>
        <begin position="643"/>
        <end position="653"/>
    </location>
</feature>
<feature type="compositionally biased region" description="Pro residues" evidence="12">
    <location>
        <begin position="572"/>
        <end position="597"/>
    </location>
</feature>
<gene>
    <name evidence="14" type="ORF">B0H16DRAFT_121300</name>
</gene>
<feature type="region of interest" description="Disordered" evidence="12">
    <location>
        <begin position="251"/>
        <end position="324"/>
    </location>
</feature>
<evidence type="ECO:0000313" key="14">
    <source>
        <dbReference type="EMBL" id="KAJ7736481.1"/>
    </source>
</evidence>
<dbReference type="Pfam" id="PF03416">
    <property type="entry name" value="Peptidase_C54"/>
    <property type="match status" value="1"/>
</dbReference>
<feature type="region of interest" description="Disordered" evidence="12">
    <location>
        <begin position="444"/>
        <end position="538"/>
    </location>
</feature>
<comment type="catalytic activity">
    <reaction evidence="10">
        <text>[protein]-C-terminal L-amino acid-glycyl-phosphatidylethanolamide + H2O = [protein]-C-terminal L-amino acid-glycine + a 1,2-diacyl-sn-glycero-3-phosphoethanolamine</text>
        <dbReference type="Rhea" id="RHEA:67548"/>
        <dbReference type="Rhea" id="RHEA-COMP:17323"/>
        <dbReference type="Rhea" id="RHEA-COMP:17324"/>
        <dbReference type="ChEBI" id="CHEBI:15377"/>
        <dbReference type="ChEBI" id="CHEBI:64612"/>
        <dbReference type="ChEBI" id="CHEBI:172940"/>
        <dbReference type="ChEBI" id="CHEBI:172941"/>
    </reaction>
    <physiologicalReaction direction="left-to-right" evidence="10">
        <dbReference type="Rhea" id="RHEA:67549"/>
    </physiologicalReaction>
</comment>
<dbReference type="InterPro" id="IPR005078">
    <property type="entry name" value="Peptidase_C54"/>
</dbReference>
<dbReference type="GO" id="GO:0000407">
    <property type="term" value="C:phagophore assembly site"/>
    <property type="evidence" value="ECO:0007669"/>
    <property type="project" value="UniProtKB-SubCell"/>
</dbReference>
<dbReference type="EMBL" id="JARKIB010000121">
    <property type="protein sequence ID" value="KAJ7736481.1"/>
    <property type="molecule type" value="Genomic_DNA"/>
</dbReference>
<evidence type="ECO:0000256" key="1">
    <source>
        <dbReference type="ARBA" id="ARBA00004329"/>
    </source>
</evidence>
<comment type="similarity">
    <text evidence="2 11">Belongs to the peptidase C54 family.</text>
</comment>
<sequence length="693" mass="72460">MLRTGQSLLAVALGRVGEPPLTPTPPAPFPPQTLAAHALHARLLSWFLDAPAAPFGVHRMALAGKAAGKDVGMWFGPSAAAGALRTLVDAFPICGLGVSVATDGTFYQTDVFAASHSPAFSSSSNPSSSHGHGSVSSSSSHGHGRGSTSSSAYSHGSRRKEKDGKEEMKRWGDRPVLLLLGIKLGIEGVNPVYYETIKLLYTFPQSVGIAGGRPSSSYYFVGAQGDGLFYLDPHHSRPSVPLRPFLGEPLISAHGRPSSSSSRPDDRRSLSPEAYARGGSMSPESGYARGGSMSPDFGFSRGGSMSPDFGRSQGAGAGHSPMTEDELVLRPRSAAPDDADAPVRHPAGGPLTPAEEAFYTRAYSAAELRTFHCERVRKMPMSGLDPSMLIGFVCRDEAEWVDLRRRVKELPRTIFAIVDEPPTWPGVDDDDDMGLESISDPEEVADAGFDDNDGDGEGDVSSVSHASHVAASTFSHTHAHHGSNSTTHSTSTASSGARSSEVDTEEDPVAPITPLPGSRFDLSGGPTPAASATKGKGKTAGDVYAELEGDDSFVDAGGEIEIEDDWVDPVSQGPPSPIAVAPPSPPVRTPTAAPPPLKKSASSKSKGKGKSKKAVPVPSVHYPFPVSVEDGAGAGPAMPASPPHREREQERQRNVTVSPRAGGGVTGQRMHTARARDGGRTQSGGVRGVLTED</sequence>
<evidence type="ECO:0000256" key="9">
    <source>
        <dbReference type="ARBA" id="ARBA00023006"/>
    </source>
</evidence>
<dbReference type="InterPro" id="IPR038765">
    <property type="entry name" value="Papain-like_cys_pep_sf"/>
</dbReference>
<keyword evidence="3" id="KW-0813">Transport</keyword>
<dbReference type="GO" id="GO:0000423">
    <property type="term" value="P:mitophagy"/>
    <property type="evidence" value="ECO:0007669"/>
    <property type="project" value="TreeGrafter"/>
</dbReference>
<dbReference type="SUPFAM" id="SSF54001">
    <property type="entry name" value="Cysteine proteinases"/>
    <property type="match status" value="1"/>
</dbReference>
<keyword evidence="7" id="KW-0788">Thiol protease</keyword>
<feature type="region of interest" description="Disordered" evidence="12">
    <location>
        <begin position="122"/>
        <end position="168"/>
    </location>
</feature>
<keyword evidence="4 11" id="KW-0963">Cytoplasm</keyword>
<dbReference type="InterPro" id="IPR046792">
    <property type="entry name" value="Peptidase_C54_cat"/>
</dbReference>
<feature type="compositionally biased region" description="Low complexity" evidence="12">
    <location>
        <begin position="459"/>
        <end position="499"/>
    </location>
</feature>
<evidence type="ECO:0000256" key="8">
    <source>
        <dbReference type="ARBA" id="ARBA00022927"/>
    </source>
</evidence>
<proteinExistence type="inferred from homology"/>
<feature type="domain" description="Peptidase C54 catalytic" evidence="13">
    <location>
        <begin position="1"/>
        <end position="405"/>
    </location>
</feature>
<dbReference type="GO" id="GO:0016485">
    <property type="term" value="P:protein processing"/>
    <property type="evidence" value="ECO:0007669"/>
    <property type="project" value="TreeGrafter"/>
</dbReference>
<protein>
    <recommendedName>
        <fullName evidence="11">Cysteine protease</fullName>
        <ecNumber evidence="11">3.4.22.-</ecNumber>
    </recommendedName>
</protein>
<dbReference type="GO" id="GO:0034727">
    <property type="term" value="P:piecemeal microautophagy of the nucleus"/>
    <property type="evidence" value="ECO:0007669"/>
    <property type="project" value="TreeGrafter"/>
</dbReference>
<dbReference type="GO" id="GO:0000045">
    <property type="term" value="P:autophagosome assembly"/>
    <property type="evidence" value="ECO:0007669"/>
    <property type="project" value="TreeGrafter"/>
</dbReference>
<evidence type="ECO:0000256" key="5">
    <source>
        <dbReference type="ARBA" id="ARBA00022670"/>
    </source>
</evidence>
<dbReference type="AlphaFoldDB" id="A0AAD7I706"/>
<dbReference type="GO" id="GO:0005634">
    <property type="term" value="C:nucleus"/>
    <property type="evidence" value="ECO:0007669"/>
    <property type="project" value="UniProtKB-SubCell"/>
</dbReference>
<evidence type="ECO:0000256" key="2">
    <source>
        <dbReference type="ARBA" id="ARBA00010958"/>
    </source>
</evidence>
<evidence type="ECO:0000256" key="7">
    <source>
        <dbReference type="ARBA" id="ARBA00022807"/>
    </source>
</evidence>
<dbReference type="GO" id="GO:0015031">
    <property type="term" value="P:protein transport"/>
    <property type="evidence" value="ECO:0007669"/>
    <property type="project" value="UniProtKB-KW"/>
</dbReference>
<dbReference type="PANTHER" id="PTHR22624:SF49">
    <property type="entry name" value="CYSTEINE PROTEASE"/>
    <property type="match status" value="1"/>
</dbReference>
<evidence type="ECO:0000313" key="15">
    <source>
        <dbReference type="Proteomes" id="UP001215598"/>
    </source>
</evidence>
<dbReference type="GO" id="GO:0004197">
    <property type="term" value="F:cysteine-type endopeptidase activity"/>
    <property type="evidence" value="ECO:0007669"/>
    <property type="project" value="TreeGrafter"/>
</dbReference>
<comment type="caution">
    <text evidence="14">The sequence shown here is derived from an EMBL/GenBank/DDBJ whole genome shotgun (WGS) entry which is preliminary data.</text>
</comment>
<feature type="region of interest" description="Disordered" evidence="12">
    <location>
        <begin position="559"/>
        <end position="693"/>
    </location>
</feature>
<dbReference type="Proteomes" id="UP001215598">
    <property type="component" value="Unassembled WGS sequence"/>
</dbReference>
<evidence type="ECO:0000256" key="11">
    <source>
        <dbReference type="RuleBase" id="RU363115"/>
    </source>
</evidence>